<evidence type="ECO:0000313" key="1">
    <source>
        <dbReference type="EMBL" id="ACF12736.1"/>
    </source>
</evidence>
<dbReference type="InterPro" id="IPR009734">
    <property type="entry name" value="Myoviridae_GpU"/>
</dbReference>
<dbReference type="AlphaFoldDB" id="B3QTJ0"/>
<keyword evidence="2" id="KW-1185">Reference proteome</keyword>
<sequence length="163" mass="17968">MFAQFGDIIFELLPSVGGYSEKEAFRYAEHEVVSGKPRSQAVGESLLEISLQLRFDAAFCEPEEEIEKLRGLKKQGSPQDFVLGSGIYKGRFVITDLSTTITRMHDSTLRSADLAVSLKEFGVSGVTVVKKSKRSVAKKKKSQESSTTQSLPARSELYLGVVE</sequence>
<accession>B3QTJ0</accession>
<dbReference type="RefSeq" id="WP_012498820.1">
    <property type="nucleotide sequence ID" value="NC_011026.1"/>
</dbReference>
<dbReference type="Proteomes" id="UP000001208">
    <property type="component" value="Chromosome"/>
</dbReference>
<dbReference type="HOGENOM" id="CLU_1624196_0_0_10"/>
<dbReference type="KEGG" id="cts:Ctha_0265"/>
<gene>
    <name evidence="1" type="ordered locus">Ctha_0265</name>
</gene>
<dbReference type="STRING" id="517418.Ctha_0265"/>
<name>B3QTJ0_CHLT3</name>
<dbReference type="EMBL" id="CP001100">
    <property type="protein sequence ID" value="ACF12736.1"/>
    <property type="molecule type" value="Genomic_DNA"/>
</dbReference>
<dbReference type="eggNOG" id="COG3499">
    <property type="taxonomic scope" value="Bacteria"/>
</dbReference>
<proteinExistence type="predicted"/>
<evidence type="ECO:0000313" key="2">
    <source>
        <dbReference type="Proteomes" id="UP000001208"/>
    </source>
</evidence>
<organism evidence="1 2">
    <name type="scientific">Chloroherpeton thalassium (strain ATCC 35110 / GB-78)</name>
    <dbReference type="NCBI Taxonomy" id="517418"/>
    <lineage>
        <taxon>Bacteria</taxon>
        <taxon>Pseudomonadati</taxon>
        <taxon>Chlorobiota</taxon>
        <taxon>Chlorobiia</taxon>
        <taxon>Chlorobiales</taxon>
        <taxon>Chloroherpetonaceae</taxon>
        <taxon>Chloroherpeton</taxon>
    </lineage>
</organism>
<protein>
    <submittedName>
        <fullName evidence="1">Uncharacterized protein</fullName>
    </submittedName>
</protein>
<dbReference type="Pfam" id="PF06995">
    <property type="entry name" value="Phage_P2_GpU"/>
    <property type="match status" value="1"/>
</dbReference>
<reference evidence="1 2" key="1">
    <citation type="submission" date="2008-06" db="EMBL/GenBank/DDBJ databases">
        <title>Complete sequence of Chloroherpeton thalassium ATCC 35110.</title>
        <authorList>
            <consortium name="US DOE Joint Genome Institute"/>
            <person name="Lucas S."/>
            <person name="Copeland A."/>
            <person name="Lapidus A."/>
            <person name="Glavina del Rio T."/>
            <person name="Dalin E."/>
            <person name="Tice H."/>
            <person name="Bruce D."/>
            <person name="Goodwin L."/>
            <person name="Pitluck S."/>
            <person name="Schmutz J."/>
            <person name="Larimer F."/>
            <person name="Land M."/>
            <person name="Hauser L."/>
            <person name="Kyrpides N."/>
            <person name="Mikhailova N."/>
            <person name="Liu Z."/>
            <person name="Li T."/>
            <person name="Zhao F."/>
            <person name="Overmann J."/>
            <person name="Bryant D.A."/>
            <person name="Richardson P."/>
        </authorList>
    </citation>
    <scope>NUCLEOTIDE SEQUENCE [LARGE SCALE GENOMIC DNA]</scope>
    <source>
        <strain evidence="2">ATCC 35110 / GB-78</strain>
    </source>
</reference>
<dbReference type="OrthoDB" id="654061at2"/>